<dbReference type="Pfam" id="PF25954">
    <property type="entry name" value="Beta-barrel_RND_2"/>
    <property type="match status" value="1"/>
</dbReference>
<dbReference type="AlphaFoldDB" id="A0A918RIT3"/>
<dbReference type="PANTHER" id="PTHR30469:SF16">
    <property type="entry name" value="HAE1 FAMILY EFFLUX PUMP MFP COMPONENT"/>
    <property type="match status" value="1"/>
</dbReference>
<dbReference type="GO" id="GO:1990281">
    <property type="term" value="C:efflux pump complex"/>
    <property type="evidence" value="ECO:0007669"/>
    <property type="project" value="TreeGrafter"/>
</dbReference>
<reference evidence="6" key="1">
    <citation type="journal article" date="2014" name="Int. J. Syst. Evol. Microbiol.">
        <title>Complete genome sequence of Corynebacterium casei LMG S-19264T (=DSM 44701T), isolated from a smear-ripened cheese.</title>
        <authorList>
            <consortium name="US DOE Joint Genome Institute (JGI-PGF)"/>
            <person name="Walter F."/>
            <person name="Albersmeier A."/>
            <person name="Kalinowski J."/>
            <person name="Ruckert C."/>
        </authorList>
    </citation>
    <scope>NUCLEOTIDE SEQUENCE</scope>
    <source>
        <strain evidence="6">KCTC 12711</strain>
    </source>
</reference>
<dbReference type="Gene3D" id="2.40.420.20">
    <property type="match status" value="1"/>
</dbReference>
<dbReference type="InterPro" id="IPR058792">
    <property type="entry name" value="Beta-barrel_RND_2"/>
</dbReference>
<proteinExistence type="inferred from homology"/>
<reference evidence="6" key="2">
    <citation type="submission" date="2020-09" db="EMBL/GenBank/DDBJ databases">
        <authorList>
            <person name="Sun Q."/>
            <person name="Kim S."/>
        </authorList>
    </citation>
    <scope>NUCLEOTIDE SEQUENCE</scope>
    <source>
        <strain evidence="6">KCTC 12711</strain>
    </source>
</reference>
<dbReference type="Gene3D" id="1.10.287.470">
    <property type="entry name" value="Helix hairpin bin"/>
    <property type="match status" value="1"/>
</dbReference>
<dbReference type="InterPro" id="IPR058625">
    <property type="entry name" value="MdtA-like_BSH"/>
</dbReference>
<dbReference type="PANTHER" id="PTHR30469">
    <property type="entry name" value="MULTIDRUG RESISTANCE PROTEIN MDTA"/>
    <property type="match status" value="1"/>
</dbReference>
<feature type="coiled-coil region" evidence="2">
    <location>
        <begin position="90"/>
        <end position="148"/>
    </location>
</feature>
<evidence type="ECO:0000256" key="1">
    <source>
        <dbReference type="ARBA" id="ARBA00009477"/>
    </source>
</evidence>
<evidence type="ECO:0000256" key="3">
    <source>
        <dbReference type="SAM" id="SignalP"/>
    </source>
</evidence>
<dbReference type="Pfam" id="PF25917">
    <property type="entry name" value="BSH_RND"/>
    <property type="match status" value="1"/>
</dbReference>
<name>A0A918RIT3_9GAMM</name>
<evidence type="ECO:0000259" key="5">
    <source>
        <dbReference type="Pfam" id="PF25954"/>
    </source>
</evidence>
<accession>A0A918RIT3</accession>
<protein>
    <submittedName>
        <fullName evidence="6">MexH family multidrug efflux RND transporter periplasmic adaptor subunit</fullName>
    </submittedName>
</protein>
<keyword evidence="2" id="KW-0175">Coiled coil</keyword>
<comment type="similarity">
    <text evidence="1">Belongs to the membrane fusion protein (MFP) (TC 8.A.1) family.</text>
</comment>
<feature type="signal peptide" evidence="3">
    <location>
        <begin position="1"/>
        <end position="23"/>
    </location>
</feature>
<dbReference type="GO" id="GO:0015562">
    <property type="term" value="F:efflux transmembrane transporter activity"/>
    <property type="evidence" value="ECO:0007669"/>
    <property type="project" value="TreeGrafter"/>
</dbReference>
<dbReference type="InterPro" id="IPR006143">
    <property type="entry name" value="RND_pump_MFP"/>
</dbReference>
<keyword evidence="7" id="KW-1185">Reference proteome</keyword>
<gene>
    <name evidence="6" type="ORF">GCM10008090_03210</name>
</gene>
<keyword evidence="3" id="KW-0732">Signal</keyword>
<dbReference type="SUPFAM" id="SSF111369">
    <property type="entry name" value="HlyD-like secretion proteins"/>
    <property type="match status" value="1"/>
</dbReference>
<comment type="caution">
    <text evidence="6">The sequence shown here is derived from an EMBL/GenBank/DDBJ whole genome shotgun (WGS) entry which is preliminary data.</text>
</comment>
<dbReference type="RefSeq" id="WP_189398256.1">
    <property type="nucleotide sequence ID" value="NZ_BMXA01000001.1"/>
</dbReference>
<organism evidence="6 7">
    <name type="scientific">Arenicella chitinivorans</name>
    <dbReference type="NCBI Taxonomy" id="1329800"/>
    <lineage>
        <taxon>Bacteria</taxon>
        <taxon>Pseudomonadati</taxon>
        <taxon>Pseudomonadota</taxon>
        <taxon>Gammaproteobacteria</taxon>
        <taxon>Arenicellales</taxon>
        <taxon>Arenicellaceae</taxon>
        <taxon>Arenicella</taxon>
    </lineage>
</organism>
<dbReference type="EMBL" id="BMXA01000001">
    <property type="protein sequence ID" value="GGZ98174.1"/>
    <property type="molecule type" value="Genomic_DNA"/>
</dbReference>
<dbReference type="Gene3D" id="2.40.50.100">
    <property type="match status" value="1"/>
</dbReference>
<dbReference type="NCBIfam" id="TIGR01730">
    <property type="entry name" value="RND_mfp"/>
    <property type="match status" value="1"/>
</dbReference>
<feature type="domain" description="CusB-like beta-barrel" evidence="5">
    <location>
        <begin position="190"/>
        <end position="263"/>
    </location>
</feature>
<feature type="domain" description="Multidrug resistance protein MdtA-like barrel-sandwich hybrid" evidence="4">
    <location>
        <begin position="57"/>
        <end position="177"/>
    </location>
</feature>
<evidence type="ECO:0000313" key="7">
    <source>
        <dbReference type="Proteomes" id="UP000614811"/>
    </source>
</evidence>
<evidence type="ECO:0000259" key="4">
    <source>
        <dbReference type="Pfam" id="PF25917"/>
    </source>
</evidence>
<dbReference type="Gene3D" id="2.40.30.170">
    <property type="match status" value="1"/>
</dbReference>
<dbReference type="Proteomes" id="UP000614811">
    <property type="component" value="Unassembled WGS sequence"/>
</dbReference>
<evidence type="ECO:0000313" key="6">
    <source>
        <dbReference type="EMBL" id="GGZ98174.1"/>
    </source>
</evidence>
<evidence type="ECO:0000256" key="2">
    <source>
        <dbReference type="SAM" id="Coils"/>
    </source>
</evidence>
<sequence length="363" mass="38996">MLLRSVFLTLSVWLLAVGTPVQAQNDGGATGVFVAPVKLASFSDDIEALGTLTSIQNVTLASTVTELVTAVHFRDGQRVKQGELLVEMDASEELAELAEEQALVEEARRQVNRFEPLAGRGAASEAALDESRRLLKTAQARVQAVEARIAQRKVVAPFDGVVGLRQISVGALAQPGAMITTIDDDSVMQLDFSVPELFLRTLVPGLKISATAAAFPGQSYDGELTSVDSRVDPITRAITARALIQNESRQLKPGLLMRVTLRNNPRQTLVVQEEAIIHNADKAFVLVAIPEGEAHRAERREVKLGVRREGEVEVLDGVAADELVVVHGTMTARDGGLLAIQAIESKGETLKQMLEATPSQDAS</sequence>
<feature type="chain" id="PRO_5037459480" evidence="3">
    <location>
        <begin position="24"/>
        <end position="363"/>
    </location>
</feature>